<evidence type="ECO:0000313" key="2">
    <source>
        <dbReference type="EMBL" id="MFC7328732.1"/>
    </source>
</evidence>
<reference evidence="3" key="1">
    <citation type="journal article" date="2019" name="Int. J. Syst. Evol. Microbiol.">
        <title>The Global Catalogue of Microorganisms (GCM) 10K type strain sequencing project: providing services to taxonomists for standard genome sequencing and annotation.</title>
        <authorList>
            <consortium name="The Broad Institute Genomics Platform"/>
            <consortium name="The Broad Institute Genome Sequencing Center for Infectious Disease"/>
            <person name="Wu L."/>
            <person name="Ma J."/>
        </authorList>
    </citation>
    <scope>NUCLEOTIDE SEQUENCE [LARGE SCALE GENOMIC DNA]</scope>
    <source>
        <strain evidence="3">CGMCC 4.7382</strain>
    </source>
</reference>
<dbReference type="EMBL" id="JBHTBH010000005">
    <property type="protein sequence ID" value="MFC7328732.1"/>
    <property type="molecule type" value="Genomic_DNA"/>
</dbReference>
<proteinExistence type="predicted"/>
<keyword evidence="3" id="KW-1185">Reference proteome</keyword>
<comment type="caution">
    <text evidence="2">The sequence shown here is derived from an EMBL/GenBank/DDBJ whole genome shotgun (WGS) entry which is preliminary data.</text>
</comment>
<protein>
    <submittedName>
        <fullName evidence="2">Uncharacterized protein</fullName>
    </submittedName>
</protein>
<sequence length="187" mass="20084">MRGTAEIVLAIGGGYLLGRRRKLRLAVMLAGWLAFRRLGVNPQRLLADLKAEIGGLPVVDELRGQAKDELLSAGRDAAGLLATNWIDRAADALRRRSDALEDVTDEERAEETEEEPAGEREPEPATAGRRGADDAGERGRERARATATRAASRTAGRASTAARRATGTRAQPPRPRRGGDRGGEDRG</sequence>
<organism evidence="2 3">
    <name type="scientific">Marinactinospora rubrisoli</name>
    <dbReference type="NCBI Taxonomy" id="2715399"/>
    <lineage>
        <taxon>Bacteria</taxon>
        <taxon>Bacillati</taxon>
        <taxon>Actinomycetota</taxon>
        <taxon>Actinomycetes</taxon>
        <taxon>Streptosporangiales</taxon>
        <taxon>Nocardiopsidaceae</taxon>
        <taxon>Marinactinospora</taxon>
    </lineage>
</organism>
<dbReference type="RefSeq" id="WP_379871377.1">
    <property type="nucleotide sequence ID" value="NZ_JBHTBH010000005.1"/>
</dbReference>
<name>A0ABW2KFM0_9ACTN</name>
<evidence type="ECO:0000256" key="1">
    <source>
        <dbReference type="SAM" id="MobiDB-lite"/>
    </source>
</evidence>
<feature type="compositionally biased region" description="Basic and acidic residues" evidence="1">
    <location>
        <begin position="130"/>
        <end position="144"/>
    </location>
</feature>
<accession>A0ABW2KFM0</accession>
<feature type="compositionally biased region" description="Basic and acidic residues" evidence="1">
    <location>
        <begin position="177"/>
        <end position="187"/>
    </location>
</feature>
<gene>
    <name evidence="2" type="ORF">ACFQRF_13350</name>
</gene>
<feature type="region of interest" description="Disordered" evidence="1">
    <location>
        <begin position="97"/>
        <end position="187"/>
    </location>
</feature>
<feature type="compositionally biased region" description="Low complexity" evidence="1">
    <location>
        <begin position="145"/>
        <end position="171"/>
    </location>
</feature>
<feature type="compositionally biased region" description="Acidic residues" evidence="1">
    <location>
        <begin position="100"/>
        <end position="116"/>
    </location>
</feature>
<evidence type="ECO:0000313" key="3">
    <source>
        <dbReference type="Proteomes" id="UP001596540"/>
    </source>
</evidence>
<dbReference type="Proteomes" id="UP001596540">
    <property type="component" value="Unassembled WGS sequence"/>
</dbReference>